<feature type="repeat" description="PPR" evidence="3">
    <location>
        <begin position="678"/>
        <end position="712"/>
    </location>
</feature>
<keyword evidence="5" id="KW-1185">Reference proteome</keyword>
<dbReference type="GeneID" id="108814668"/>
<dbReference type="RefSeq" id="XP_018442787.1">
    <property type="nucleotide sequence ID" value="XM_018587285.2"/>
</dbReference>
<dbReference type="InterPro" id="IPR011990">
    <property type="entry name" value="TPR-like_helical_dom_sf"/>
</dbReference>
<gene>
    <name evidence="6" type="primary">LOC108814668</name>
</gene>
<feature type="compositionally biased region" description="Basic residues" evidence="4">
    <location>
        <begin position="856"/>
        <end position="868"/>
    </location>
</feature>
<dbReference type="Pfam" id="PF01535">
    <property type="entry name" value="PPR"/>
    <property type="match status" value="7"/>
</dbReference>
<dbReference type="Pfam" id="PF13041">
    <property type="entry name" value="PPR_2"/>
    <property type="match status" value="4"/>
</dbReference>
<dbReference type="NCBIfam" id="TIGR00756">
    <property type="entry name" value="PPR"/>
    <property type="match status" value="9"/>
</dbReference>
<reference evidence="6" key="2">
    <citation type="submission" date="2025-08" db="UniProtKB">
        <authorList>
            <consortium name="RefSeq"/>
        </authorList>
    </citation>
    <scope>IDENTIFICATION</scope>
    <source>
        <tissue evidence="6">Leaf</tissue>
    </source>
</reference>
<feature type="repeat" description="PPR" evidence="3">
    <location>
        <begin position="776"/>
        <end position="810"/>
    </location>
</feature>
<dbReference type="KEGG" id="rsz:108814668"/>
<dbReference type="InterPro" id="IPR002885">
    <property type="entry name" value="PPR_rpt"/>
</dbReference>
<accession>A0A6J0K4A3</accession>
<reference evidence="5" key="1">
    <citation type="journal article" date="2019" name="Database">
        <title>The radish genome database (RadishGD): an integrated information resource for radish genomics.</title>
        <authorList>
            <person name="Yu H.J."/>
            <person name="Baek S."/>
            <person name="Lee Y.J."/>
            <person name="Cho A."/>
            <person name="Mun J.H."/>
        </authorList>
    </citation>
    <scope>NUCLEOTIDE SEQUENCE [LARGE SCALE GENOMIC DNA]</scope>
    <source>
        <strain evidence="5">cv. WK10039</strain>
    </source>
</reference>
<feature type="repeat" description="PPR" evidence="3">
    <location>
        <begin position="265"/>
        <end position="299"/>
    </location>
</feature>
<dbReference type="AlphaFoldDB" id="A0A6J0K4A3"/>
<feature type="repeat" description="PPR" evidence="3">
    <location>
        <begin position="372"/>
        <end position="406"/>
    </location>
</feature>
<feature type="repeat" description="PPR" evidence="3">
    <location>
        <begin position="337"/>
        <end position="371"/>
    </location>
</feature>
<comment type="similarity">
    <text evidence="1">Belongs to the PPR family. P subfamily.</text>
</comment>
<dbReference type="Pfam" id="PF13812">
    <property type="entry name" value="PPR_3"/>
    <property type="match status" value="1"/>
</dbReference>
<feature type="region of interest" description="Disordered" evidence="4">
    <location>
        <begin position="845"/>
        <end position="885"/>
    </location>
</feature>
<dbReference type="PANTHER" id="PTHR47939">
    <property type="entry name" value="MEMBRANE-ASSOCIATED SALT-INDUCIBLE PROTEIN-LIKE"/>
    <property type="match status" value="1"/>
</dbReference>
<evidence type="ECO:0000256" key="1">
    <source>
        <dbReference type="ARBA" id="ARBA00007626"/>
    </source>
</evidence>
<evidence type="ECO:0000256" key="4">
    <source>
        <dbReference type="SAM" id="MobiDB-lite"/>
    </source>
</evidence>
<organism evidence="5 6">
    <name type="scientific">Raphanus sativus</name>
    <name type="common">Radish</name>
    <name type="synonym">Raphanus raphanistrum var. sativus</name>
    <dbReference type="NCBI Taxonomy" id="3726"/>
    <lineage>
        <taxon>Eukaryota</taxon>
        <taxon>Viridiplantae</taxon>
        <taxon>Streptophyta</taxon>
        <taxon>Embryophyta</taxon>
        <taxon>Tracheophyta</taxon>
        <taxon>Spermatophyta</taxon>
        <taxon>Magnoliopsida</taxon>
        <taxon>eudicotyledons</taxon>
        <taxon>Gunneridae</taxon>
        <taxon>Pentapetalae</taxon>
        <taxon>rosids</taxon>
        <taxon>malvids</taxon>
        <taxon>Brassicales</taxon>
        <taxon>Brassicaceae</taxon>
        <taxon>Brassiceae</taxon>
        <taxon>Raphanus</taxon>
    </lineage>
</organism>
<feature type="repeat" description="PPR" evidence="3">
    <location>
        <begin position="581"/>
        <end position="615"/>
    </location>
</feature>
<evidence type="ECO:0000256" key="3">
    <source>
        <dbReference type="PROSITE-ProRule" id="PRU00708"/>
    </source>
</evidence>
<evidence type="ECO:0000313" key="6">
    <source>
        <dbReference type="RefSeq" id="XP_018442787.1"/>
    </source>
</evidence>
<feature type="repeat" description="PPR" evidence="3">
    <location>
        <begin position="811"/>
        <end position="845"/>
    </location>
</feature>
<evidence type="ECO:0000256" key="2">
    <source>
        <dbReference type="ARBA" id="ARBA00022737"/>
    </source>
</evidence>
<dbReference type="Gene3D" id="1.25.40.10">
    <property type="entry name" value="Tetratricopeptide repeat domain"/>
    <property type="match status" value="7"/>
</dbReference>
<dbReference type="OrthoDB" id="185373at2759"/>
<dbReference type="SUPFAM" id="SSF48452">
    <property type="entry name" value="TPR-like"/>
    <property type="match status" value="1"/>
</dbReference>
<dbReference type="InterPro" id="IPR050667">
    <property type="entry name" value="PPR-containing_protein"/>
</dbReference>
<sequence>MRLFPIPLLSHVRGLVRRAPSPRMYAVPALACTNSTISHSEEQTKEGNFEVVKSLELNEVGVLRVLTTMRDDPYLALSFLKRIEGNEGASLPSVSAYAAVVRIVCSWSLDEKLSCLFVGLIRKGDQGRGFSFADLLNAVGEAEEGDEKLAFLLLSRVSSALVKAYAEIEMFEEAVYLFREIEELRWDADAGAYVVVVQALRRKGDSEGVEKLLSKLLSLETRRRHCFFYMDFIEGLCVNEMSLEAYTLLRPLRDADILVVDGSDLAVAYSRVIRGLCNEMKLEEAESALLDMEGCGIDPDVSLYSAVMEGHRKNMSFSKALRFIVDKGAKQGKRIINPVIASSILQCCCQMGKFSEAFDQFVEFRNRNIPLDRFCYNVAFEALIKLGRVDEAIKLFRGMICEGIAPDVVNYTTLIGGCCQQGRCSEAIDLVMEMEAKGRPPDIVTFNVLVGGFVRNAQNASGILKLMEERGVKPTSVTHKMVIQGLIVAGKIDEAEALYQSLDEHNKSRGSVAGGIVKGYCEAGRLDEAFERFVRLDFPLPKNVYFTLFTSLCCGEDNKHHHIDQAQKLVERMWELGVEPVKSMYGKLIGAWCRVGDVRKAMRFLKVLKSREIVPDLFTYTIMIKTCCRLNELERADALFRDMKKRGIKPDVVTYTVLATRNPKNIDKEMKACGVKADVFYYTTMINTYYQLNNEKKARAVAQEMKRGGIVPDVVTYTALINSYYRLNDQKKAYDLYQEMRRRRIRPDVVTYTVFLSHGWELDAKRGMKASGIKRDVHYYTVLIHRKCKNGEVEEAERMFQEMKESGVEPDVVCYTAIIAGCLRNGYVHEADRFWQEMLGKGIEPPTEYSKNTKSNTKRLSSRQRSKKPILESSGEVQSSLLMIS</sequence>
<dbReference type="Proteomes" id="UP000504610">
    <property type="component" value="Chromosome 1"/>
</dbReference>
<feature type="repeat" description="PPR" evidence="3">
    <location>
        <begin position="616"/>
        <end position="650"/>
    </location>
</feature>
<name>A0A6J0K4A3_RAPSA</name>
<evidence type="ECO:0000313" key="5">
    <source>
        <dbReference type="Proteomes" id="UP000504610"/>
    </source>
</evidence>
<feature type="repeat" description="PPR" evidence="3">
    <location>
        <begin position="407"/>
        <end position="441"/>
    </location>
</feature>
<protein>
    <submittedName>
        <fullName evidence="6">Pentatricopeptide repeat-containing protein At1g13800</fullName>
    </submittedName>
</protein>
<keyword evidence="2" id="KW-0677">Repeat</keyword>
<dbReference type="PANTHER" id="PTHR47939:SF13">
    <property type="entry name" value="OS03G0201400 PROTEIN"/>
    <property type="match status" value="1"/>
</dbReference>
<feature type="compositionally biased region" description="Polar residues" evidence="4">
    <location>
        <begin position="875"/>
        <end position="885"/>
    </location>
</feature>
<dbReference type="PROSITE" id="PS51375">
    <property type="entry name" value="PPR"/>
    <property type="match status" value="10"/>
</dbReference>
<feature type="repeat" description="PPR" evidence="3">
    <location>
        <begin position="713"/>
        <end position="747"/>
    </location>
</feature>
<proteinExistence type="inferred from homology"/>